<evidence type="ECO:0000256" key="2">
    <source>
        <dbReference type="ARBA" id="ARBA00004496"/>
    </source>
</evidence>
<dbReference type="PANTHER" id="PTHR15240">
    <property type="entry name" value="CAVIN"/>
    <property type="match status" value="1"/>
</dbReference>
<accession>A0A8C4R2S6</accession>
<keyword evidence="4" id="KW-0963">Cytoplasm</keyword>
<sequence>MEEVTIHQDSLPFKKQPEMNSLVITEEPTFLEQPSDIPKTQEPIVVVAETPEALNPVLSPKDDKLQDEVGHSSGKGDMESAAEVSTSSKAEEAVIKDSPQGNAVSVLTLLDKLMGMVEDVQAAQHNIEQRQTDIEGSVHTIEGNLSQMNKTQGETSHSVHLALDKTRKVSANVKDVRQRLEKQTGEIRKLEANHGELLKRNNFRIMVYQDGSNVPLSTVSTRTRLKTSEGALAGEEGKGEGEIQQGIEGDELNLSSDEDVDMIDEPETRAERFKKSGQRQVDTIKKAFSRRNIEKKVNKIVSPETREKIRHSLAPNRSKLASEGSDAPAEGEVPVNEEVINVPEQIQVTSAEVVATESPKPGTKRMDNMKKALSRQTLEKKVTRLSQRIVPQEKRDKIRKSFTPEHKKEGRDNVSSFNVPPFKFTVKKVRAGDVVETEEYEINPQQMEFANGDQNPSIVQTEMAALAASIVAIDKKEAGDETASVAVSVQPSEKEDQPAVLVVQQNA</sequence>
<evidence type="ECO:0000256" key="7">
    <source>
        <dbReference type="SAM" id="MobiDB-lite"/>
    </source>
</evidence>
<feature type="region of interest" description="Disordered" evidence="7">
    <location>
        <begin position="353"/>
        <end position="372"/>
    </location>
</feature>
<dbReference type="InterPro" id="IPR026752">
    <property type="entry name" value="Cavin_fam"/>
</dbReference>
<dbReference type="Proteomes" id="UP000694388">
    <property type="component" value="Unplaced"/>
</dbReference>
<dbReference type="Pfam" id="PF15237">
    <property type="entry name" value="PTRF_SDPR"/>
    <property type="match status" value="2"/>
</dbReference>
<keyword evidence="5" id="KW-0472">Membrane</keyword>
<comment type="subcellular location">
    <subcellularLocation>
        <location evidence="2">Cytoplasm</location>
    </subcellularLocation>
    <subcellularLocation>
        <location evidence="1">Membrane</location>
        <location evidence="1">Caveola</location>
    </subcellularLocation>
</comment>
<dbReference type="Ensembl" id="ENSEBUT00000024479.1">
    <property type="protein sequence ID" value="ENSEBUP00000023902.1"/>
    <property type="gene ID" value="ENSEBUG00000014728.1"/>
</dbReference>
<evidence type="ECO:0000256" key="3">
    <source>
        <dbReference type="ARBA" id="ARBA00008836"/>
    </source>
</evidence>
<evidence type="ECO:0000313" key="8">
    <source>
        <dbReference type="Ensembl" id="ENSEBUP00000023902.1"/>
    </source>
</evidence>
<name>A0A8C4R2S6_EPTBU</name>
<feature type="region of interest" description="Disordered" evidence="7">
    <location>
        <begin position="303"/>
        <end position="338"/>
    </location>
</feature>
<feature type="coiled-coil region" evidence="6">
    <location>
        <begin position="163"/>
        <end position="200"/>
    </location>
</feature>
<feature type="region of interest" description="Disordered" evidence="7">
    <location>
        <begin position="481"/>
        <end position="507"/>
    </location>
</feature>
<dbReference type="GO" id="GO:0005737">
    <property type="term" value="C:cytoplasm"/>
    <property type="evidence" value="ECO:0007669"/>
    <property type="project" value="UniProtKB-SubCell"/>
</dbReference>
<organism evidence="8 9">
    <name type="scientific">Eptatretus burgeri</name>
    <name type="common">Inshore hagfish</name>
    <dbReference type="NCBI Taxonomy" id="7764"/>
    <lineage>
        <taxon>Eukaryota</taxon>
        <taxon>Metazoa</taxon>
        <taxon>Chordata</taxon>
        <taxon>Craniata</taxon>
        <taxon>Vertebrata</taxon>
        <taxon>Cyclostomata</taxon>
        <taxon>Myxini</taxon>
        <taxon>Myxiniformes</taxon>
        <taxon>Myxinidae</taxon>
        <taxon>Eptatretinae</taxon>
        <taxon>Eptatretus</taxon>
    </lineage>
</organism>
<evidence type="ECO:0000256" key="6">
    <source>
        <dbReference type="SAM" id="Coils"/>
    </source>
</evidence>
<keyword evidence="9" id="KW-1185">Reference proteome</keyword>
<feature type="compositionally biased region" description="Basic and acidic residues" evidence="7">
    <location>
        <begin position="402"/>
        <end position="412"/>
    </location>
</feature>
<reference evidence="8" key="2">
    <citation type="submission" date="2025-09" db="UniProtKB">
        <authorList>
            <consortium name="Ensembl"/>
        </authorList>
    </citation>
    <scope>IDENTIFICATION</scope>
</reference>
<feature type="region of interest" description="Disordered" evidence="7">
    <location>
        <begin position="233"/>
        <end position="255"/>
    </location>
</feature>
<dbReference type="GO" id="GO:0005901">
    <property type="term" value="C:caveola"/>
    <property type="evidence" value="ECO:0007669"/>
    <property type="project" value="UniProtKB-SubCell"/>
</dbReference>
<evidence type="ECO:0000313" key="9">
    <source>
        <dbReference type="Proteomes" id="UP000694388"/>
    </source>
</evidence>
<feature type="compositionally biased region" description="Basic and acidic residues" evidence="7">
    <location>
        <begin position="60"/>
        <end position="78"/>
    </location>
</feature>
<protein>
    <submittedName>
        <fullName evidence="8">Uncharacterized protein</fullName>
    </submittedName>
</protein>
<dbReference type="GeneTree" id="ENSGT00950000182910"/>
<comment type="similarity">
    <text evidence="3">Belongs to the CAVIN family.</text>
</comment>
<feature type="region of interest" description="Disordered" evidence="7">
    <location>
        <begin position="55"/>
        <end position="97"/>
    </location>
</feature>
<proteinExistence type="inferred from homology"/>
<evidence type="ECO:0000256" key="1">
    <source>
        <dbReference type="ARBA" id="ARBA00004345"/>
    </source>
</evidence>
<feature type="region of interest" description="Disordered" evidence="7">
    <location>
        <begin position="386"/>
        <end position="417"/>
    </location>
</feature>
<evidence type="ECO:0000256" key="5">
    <source>
        <dbReference type="ARBA" id="ARBA00023136"/>
    </source>
</evidence>
<reference evidence="8" key="1">
    <citation type="submission" date="2025-08" db="UniProtKB">
        <authorList>
            <consortium name="Ensembl"/>
        </authorList>
    </citation>
    <scope>IDENTIFICATION</scope>
</reference>
<evidence type="ECO:0000256" key="4">
    <source>
        <dbReference type="ARBA" id="ARBA00022490"/>
    </source>
</evidence>
<dbReference type="AlphaFoldDB" id="A0A8C4R2S6"/>
<keyword evidence="6" id="KW-0175">Coiled coil</keyword>